<evidence type="ECO:0000313" key="14">
    <source>
        <dbReference type="Proteomes" id="UP001595947"/>
    </source>
</evidence>
<evidence type="ECO:0000256" key="10">
    <source>
        <dbReference type="ARBA" id="ARBA00023136"/>
    </source>
</evidence>
<dbReference type="InterPro" id="IPR008250">
    <property type="entry name" value="ATPase_P-typ_transduc_dom_A_sf"/>
</dbReference>
<feature type="transmembrane region" description="Helical" evidence="11">
    <location>
        <begin position="30"/>
        <end position="53"/>
    </location>
</feature>
<dbReference type="NCBIfam" id="TIGR01512">
    <property type="entry name" value="ATPase-IB2_Cd"/>
    <property type="match status" value="1"/>
</dbReference>
<dbReference type="EMBL" id="JBHSIV010000010">
    <property type="protein sequence ID" value="MFC5062884.1"/>
    <property type="molecule type" value="Genomic_DNA"/>
</dbReference>
<feature type="transmembrane region" description="Helical" evidence="11">
    <location>
        <begin position="569"/>
        <end position="586"/>
    </location>
</feature>
<dbReference type="InterPro" id="IPR051949">
    <property type="entry name" value="Cation_Transport_ATPase"/>
</dbReference>
<dbReference type="NCBIfam" id="TIGR01525">
    <property type="entry name" value="ATPase-IB_hvy"/>
    <property type="match status" value="1"/>
</dbReference>
<evidence type="ECO:0000259" key="12">
    <source>
        <dbReference type="Pfam" id="PF00122"/>
    </source>
</evidence>
<comment type="caution">
    <text evidence="13">The sequence shown here is derived from an EMBL/GenBank/DDBJ whole genome shotgun (WGS) entry which is preliminary data.</text>
</comment>
<evidence type="ECO:0000313" key="13">
    <source>
        <dbReference type="EMBL" id="MFC5062884.1"/>
    </source>
</evidence>
<feature type="domain" description="P-type ATPase A" evidence="12">
    <location>
        <begin position="135"/>
        <end position="235"/>
    </location>
</feature>
<proteinExistence type="inferred from homology"/>
<evidence type="ECO:0000256" key="8">
    <source>
        <dbReference type="ARBA" id="ARBA00022967"/>
    </source>
</evidence>
<dbReference type="InterPro" id="IPR059000">
    <property type="entry name" value="ATPase_P-type_domA"/>
</dbReference>
<dbReference type="Gene3D" id="3.40.50.1000">
    <property type="entry name" value="HAD superfamily/HAD-like"/>
    <property type="match status" value="1"/>
</dbReference>
<name>A0ABV9YL83_9PSEU</name>
<dbReference type="Pfam" id="PF00122">
    <property type="entry name" value="E1-E2_ATPase"/>
    <property type="match status" value="1"/>
</dbReference>
<organism evidence="13 14">
    <name type="scientific">Actinomycetospora atypica</name>
    <dbReference type="NCBI Taxonomy" id="1290095"/>
    <lineage>
        <taxon>Bacteria</taxon>
        <taxon>Bacillati</taxon>
        <taxon>Actinomycetota</taxon>
        <taxon>Actinomycetes</taxon>
        <taxon>Pseudonocardiales</taxon>
        <taxon>Pseudonocardiaceae</taxon>
        <taxon>Actinomycetospora</taxon>
    </lineage>
</organism>
<dbReference type="SUPFAM" id="SSF81653">
    <property type="entry name" value="Calcium ATPase, transduction domain A"/>
    <property type="match status" value="1"/>
</dbReference>
<dbReference type="PANTHER" id="PTHR43079">
    <property type="entry name" value="PROBABLE CADMIUM/ZINC-TRANSPORTING ATPASE HMA1"/>
    <property type="match status" value="1"/>
</dbReference>
<dbReference type="Gene3D" id="2.70.150.10">
    <property type="entry name" value="Calcium-transporting ATPase, cytoplasmic transduction domain A"/>
    <property type="match status" value="1"/>
</dbReference>
<evidence type="ECO:0000256" key="1">
    <source>
        <dbReference type="ARBA" id="ARBA00004651"/>
    </source>
</evidence>
<evidence type="ECO:0000256" key="4">
    <source>
        <dbReference type="ARBA" id="ARBA00022723"/>
    </source>
</evidence>
<keyword evidence="6 11" id="KW-0067">ATP-binding</keyword>
<dbReference type="PROSITE" id="PS00154">
    <property type="entry name" value="ATPASE_E1_E2"/>
    <property type="match status" value="1"/>
</dbReference>
<gene>
    <name evidence="13" type="ORF">ACFPBZ_11755</name>
</gene>
<dbReference type="SUPFAM" id="SSF56784">
    <property type="entry name" value="HAD-like"/>
    <property type="match status" value="1"/>
</dbReference>
<evidence type="ECO:0000256" key="5">
    <source>
        <dbReference type="ARBA" id="ARBA00022741"/>
    </source>
</evidence>
<dbReference type="InterPro" id="IPR027256">
    <property type="entry name" value="P-typ_ATPase_IB"/>
</dbReference>
<reference evidence="14" key="1">
    <citation type="journal article" date="2019" name="Int. J. Syst. Evol. Microbiol.">
        <title>The Global Catalogue of Microorganisms (GCM) 10K type strain sequencing project: providing services to taxonomists for standard genome sequencing and annotation.</title>
        <authorList>
            <consortium name="The Broad Institute Genomics Platform"/>
            <consortium name="The Broad Institute Genome Sequencing Center for Infectious Disease"/>
            <person name="Wu L."/>
            <person name="Ma J."/>
        </authorList>
    </citation>
    <scope>NUCLEOTIDE SEQUENCE [LARGE SCALE GENOMIC DNA]</scope>
    <source>
        <strain evidence="14">CGMCC 4.7093</strain>
    </source>
</reference>
<dbReference type="Proteomes" id="UP001595947">
    <property type="component" value="Unassembled WGS sequence"/>
</dbReference>
<evidence type="ECO:0000256" key="7">
    <source>
        <dbReference type="ARBA" id="ARBA00022842"/>
    </source>
</evidence>
<keyword evidence="3 11" id="KW-0812">Transmembrane</keyword>
<accession>A0ABV9YL83</accession>
<evidence type="ECO:0000256" key="6">
    <source>
        <dbReference type="ARBA" id="ARBA00022840"/>
    </source>
</evidence>
<feature type="transmembrane region" description="Helical" evidence="11">
    <location>
        <begin position="255"/>
        <end position="273"/>
    </location>
</feature>
<feature type="transmembrane region" description="Helical" evidence="11">
    <location>
        <begin position="86"/>
        <end position="112"/>
    </location>
</feature>
<dbReference type="PRINTS" id="PR00119">
    <property type="entry name" value="CATATPASE"/>
</dbReference>
<evidence type="ECO:0000256" key="3">
    <source>
        <dbReference type="ARBA" id="ARBA00022692"/>
    </source>
</evidence>
<dbReference type="InterPro" id="IPR023299">
    <property type="entry name" value="ATPase_P-typ_cyto_dom_N"/>
</dbReference>
<dbReference type="NCBIfam" id="TIGR01494">
    <property type="entry name" value="ATPase_P-type"/>
    <property type="match status" value="2"/>
</dbReference>
<keyword evidence="8" id="KW-1278">Translocase</keyword>
<evidence type="ECO:0000256" key="2">
    <source>
        <dbReference type="ARBA" id="ARBA00006024"/>
    </source>
</evidence>
<keyword evidence="10 11" id="KW-0472">Membrane</keyword>
<dbReference type="SUPFAM" id="SSF81665">
    <property type="entry name" value="Calcium ATPase, transmembrane domain M"/>
    <property type="match status" value="1"/>
</dbReference>
<sequence length="631" mass="64172">MTLLDDRPAPAASAGTRPASLLVRLPEARWAGLALLAFAVGGVLVLVGAPAWAWGPVLAVCYLAGGWEPAVEGVRALRERTLDVDLLMVVAALGAASIGQVVDGALLIVIFATSGALEAWATARTEQSVGGLLSLAPARASRVTGDGEESVEAADLAVGDVLVVRPGEAIGADAVVLDGAAEVDQASITGEPLPVPRTAGDEVYAGTVASGGTLRVRVARPAGESVVARIAALVEEASRTKARTQLFVEKVEQRYSVGVVVATLAIFGIPLAFGADLDGALLRAMTFMIVASPCALVLATMPPLLAAVASAGRRGLLVRSAQVMERLADVDAVVLDKTGTVTAGVPRVCGGVDDEVLALAAAVELGSEHPLGRAVVAAARERGLAPAPAADFVAEPGRGVRGTVDGRRIAVGRAEAPDDAGPATLVDVTDLDTGATLGTIALADSLRTDAPAAVAGLAARTVVPPVLATGDRGTAARAIARELGVTDVRADLLPEDKVAVVADLHRDGRTVAVVGDGVNDAPALAAADVGVAMGRTDLTLRAADVVVLGEELDRLPRLLDLARRARRTVVANLVIAGTIVVGLVTWDLVGHLPLALGVAGHEGSTILVALNGLRLLREPRSPRTMRNASRL</sequence>
<keyword evidence="9 11" id="KW-1133">Transmembrane helix</keyword>
<evidence type="ECO:0000256" key="9">
    <source>
        <dbReference type="ARBA" id="ARBA00022989"/>
    </source>
</evidence>
<keyword evidence="5 11" id="KW-0547">Nucleotide-binding</keyword>
<keyword evidence="14" id="KW-1185">Reference proteome</keyword>
<keyword evidence="7" id="KW-0460">Magnesium</keyword>
<dbReference type="InterPro" id="IPR023214">
    <property type="entry name" value="HAD_sf"/>
</dbReference>
<dbReference type="RefSeq" id="WP_378036236.1">
    <property type="nucleotide sequence ID" value="NZ_JBHSIV010000010.1"/>
</dbReference>
<comment type="subcellular location">
    <subcellularLocation>
        <location evidence="1">Cell membrane</location>
        <topology evidence="1">Multi-pass membrane protein</topology>
    </subcellularLocation>
</comment>
<comment type="similarity">
    <text evidence="2 11">Belongs to the cation transport ATPase (P-type) (TC 3.A.3) family. Type IB subfamily.</text>
</comment>
<dbReference type="Pfam" id="PF00702">
    <property type="entry name" value="Hydrolase"/>
    <property type="match status" value="1"/>
</dbReference>
<evidence type="ECO:0000256" key="11">
    <source>
        <dbReference type="RuleBase" id="RU362081"/>
    </source>
</evidence>
<keyword evidence="11" id="KW-1003">Cell membrane</keyword>
<dbReference type="InterPro" id="IPR001757">
    <property type="entry name" value="P_typ_ATPase"/>
</dbReference>
<dbReference type="Gene3D" id="3.40.1110.10">
    <property type="entry name" value="Calcium-transporting ATPase, cytoplasmic domain N"/>
    <property type="match status" value="1"/>
</dbReference>
<feature type="transmembrane region" description="Helical" evidence="11">
    <location>
        <begin position="285"/>
        <end position="309"/>
    </location>
</feature>
<feature type="transmembrane region" description="Helical" evidence="11">
    <location>
        <begin position="592"/>
        <end position="616"/>
    </location>
</feature>
<dbReference type="InterPro" id="IPR023298">
    <property type="entry name" value="ATPase_P-typ_TM_dom_sf"/>
</dbReference>
<keyword evidence="4 11" id="KW-0479">Metal-binding</keyword>
<dbReference type="InterPro" id="IPR018303">
    <property type="entry name" value="ATPase_P-typ_P_site"/>
</dbReference>
<dbReference type="InterPro" id="IPR036412">
    <property type="entry name" value="HAD-like_sf"/>
</dbReference>
<protein>
    <submittedName>
        <fullName evidence="13">Heavy metal translocating P-type ATPase</fullName>
    </submittedName>
</protein>
<dbReference type="PANTHER" id="PTHR43079:SF1">
    <property type="entry name" value="CADMIUM_ZINC-TRANSPORTING ATPASE HMA1, CHLOROPLASTIC-RELATED"/>
    <property type="match status" value="1"/>
</dbReference>